<accession>A0ABN8PRU8</accession>
<feature type="signal peptide" evidence="1">
    <location>
        <begin position="1"/>
        <end position="20"/>
    </location>
</feature>
<dbReference type="Proteomes" id="UP001159427">
    <property type="component" value="Unassembled WGS sequence"/>
</dbReference>
<feature type="non-terminal residue" evidence="2">
    <location>
        <position position="90"/>
    </location>
</feature>
<proteinExistence type="predicted"/>
<organism evidence="2 3">
    <name type="scientific">Porites evermanni</name>
    <dbReference type="NCBI Taxonomy" id="104178"/>
    <lineage>
        <taxon>Eukaryota</taxon>
        <taxon>Metazoa</taxon>
        <taxon>Cnidaria</taxon>
        <taxon>Anthozoa</taxon>
        <taxon>Hexacorallia</taxon>
        <taxon>Scleractinia</taxon>
        <taxon>Fungiina</taxon>
        <taxon>Poritidae</taxon>
        <taxon>Porites</taxon>
    </lineage>
</organism>
<sequence>MSRRFSIVWKSLFLQGFVGPSTVYSEAALVFSSFCEGKAQQITASGVVAMEKAGIRMGTSQIEVPPSQFFGFDRIDRNLSDNQMLINVIN</sequence>
<evidence type="ECO:0000313" key="3">
    <source>
        <dbReference type="Proteomes" id="UP001159427"/>
    </source>
</evidence>
<keyword evidence="1" id="KW-0732">Signal</keyword>
<feature type="chain" id="PRO_5047399554" evidence="1">
    <location>
        <begin position="21"/>
        <end position="90"/>
    </location>
</feature>
<dbReference type="EMBL" id="CALNXI010000946">
    <property type="protein sequence ID" value="CAH3148176.1"/>
    <property type="molecule type" value="Genomic_DNA"/>
</dbReference>
<keyword evidence="3" id="KW-1185">Reference proteome</keyword>
<protein>
    <submittedName>
        <fullName evidence="2">Uncharacterized protein</fullName>
    </submittedName>
</protein>
<gene>
    <name evidence="2" type="ORF">PEVE_00044499</name>
</gene>
<reference evidence="2 3" key="1">
    <citation type="submission" date="2022-05" db="EMBL/GenBank/DDBJ databases">
        <authorList>
            <consortium name="Genoscope - CEA"/>
            <person name="William W."/>
        </authorList>
    </citation>
    <scope>NUCLEOTIDE SEQUENCE [LARGE SCALE GENOMIC DNA]</scope>
</reference>
<comment type="caution">
    <text evidence="2">The sequence shown here is derived from an EMBL/GenBank/DDBJ whole genome shotgun (WGS) entry which is preliminary data.</text>
</comment>
<evidence type="ECO:0000313" key="2">
    <source>
        <dbReference type="EMBL" id="CAH3148176.1"/>
    </source>
</evidence>
<name>A0ABN8PRU8_9CNID</name>
<evidence type="ECO:0000256" key="1">
    <source>
        <dbReference type="SAM" id="SignalP"/>
    </source>
</evidence>